<dbReference type="InterPro" id="IPR000182">
    <property type="entry name" value="GNAT_dom"/>
</dbReference>
<keyword evidence="1 4" id="KW-0808">Transferase</keyword>
<dbReference type="Gene3D" id="3.40.630.30">
    <property type="match status" value="1"/>
</dbReference>
<dbReference type="AlphaFoldDB" id="A0A3R9WRH9"/>
<evidence type="ECO:0000313" key="5">
    <source>
        <dbReference type="Proteomes" id="UP000274661"/>
    </source>
</evidence>
<keyword evidence="2" id="KW-0012">Acyltransferase</keyword>
<gene>
    <name evidence="4" type="ORF">HMF7854_03990</name>
</gene>
<dbReference type="Pfam" id="PF00583">
    <property type="entry name" value="Acetyltransf_1"/>
    <property type="match status" value="1"/>
</dbReference>
<protein>
    <submittedName>
        <fullName evidence="4">GNAT family N-acetyltransferase</fullName>
    </submittedName>
</protein>
<dbReference type="Proteomes" id="UP000274661">
    <property type="component" value="Unassembled WGS sequence"/>
</dbReference>
<evidence type="ECO:0000256" key="2">
    <source>
        <dbReference type="ARBA" id="ARBA00023315"/>
    </source>
</evidence>
<sequence length="171" mass="19768">MAAAPTYRGATAADADAIHRLFVASFTDTFGHLYRPEDLTAFVAGFTRDGWERELRDPAMRFRLAEADGRLLGYAKIGPQTLPFEPRGPALELRQLYLDRDWHGQGVAQQLMRWVLDEAMRMRAEEVFLSVYIDNERAKRFYARYGFERVGRYDFMVGQHADEDIIMRLAL</sequence>
<accession>A0A3R9WRH9</accession>
<reference evidence="4 5" key="1">
    <citation type="submission" date="2018-12" db="EMBL/GenBank/DDBJ databases">
        <title>Sphingomonas sp. HMF7854 Genome sequencing and assembly.</title>
        <authorList>
            <person name="Cha I."/>
            <person name="Kang H."/>
            <person name="Kim H."/>
            <person name="Kang J."/>
            <person name="Joh K."/>
        </authorList>
    </citation>
    <scope>NUCLEOTIDE SEQUENCE [LARGE SCALE GENOMIC DNA]</scope>
    <source>
        <strain evidence="4 5">HMF7854</strain>
    </source>
</reference>
<dbReference type="CDD" id="cd04301">
    <property type="entry name" value="NAT_SF"/>
    <property type="match status" value="1"/>
</dbReference>
<dbReference type="PROSITE" id="PS51186">
    <property type="entry name" value="GNAT"/>
    <property type="match status" value="1"/>
</dbReference>
<dbReference type="PANTHER" id="PTHR43877">
    <property type="entry name" value="AMINOALKYLPHOSPHONATE N-ACETYLTRANSFERASE-RELATED-RELATED"/>
    <property type="match status" value="1"/>
</dbReference>
<dbReference type="RefSeq" id="WP_126717911.1">
    <property type="nucleotide sequence ID" value="NZ_RWJF01000001.1"/>
</dbReference>
<feature type="domain" description="N-acetyltransferase" evidence="3">
    <location>
        <begin position="5"/>
        <end position="171"/>
    </location>
</feature>
<dbReference type="OrthoDB" id="143110at2"/>
<evidence type="ECO:0000313" key="4">
    <source>
        <dbReference type="EMBL" id="RST30077.1"/>
    </source>
</evidence>
<dbReference type="InterPro" id="IPR050832">
    <property type="entry name" value="Bact_Acetyltransf"/>
</dbReference>
<name>A0A3R9WRH9_9SPHN</name>
<dbReference type="GO" id="GO:0016747">
    <property type="term" value="F:acyltransferase activity, transferring groups other than amino-acyl groups"/>
    <property type="evidence" value="ECO:0007669"/>
    <property type="project" value="InterPro"/>
</dbReference>
<evidence type="ECO:0000259" key="3">
    <source>
        <dbReference type="PROSITE" id="PS51186"/>
    </source>
</evidence>
<comment type="caution">
    <text evidence="4">The sequence shown here is derived from an EMBL/GenBank/DDBJ whole genome shotgun (WGS) entry which is preliminary data.</text>
</comment>
<evidence type="ECO:0000256" key="1">
    <source>
        <dbReference type="ARBA" id="ARBA00022679"/>
    </source>
</evidence>
<organism evidence="4 5">
    <name type="scientific">Sphingomonas ginkgonis</name>
    <dbReference type="NCBI Taxonomy" id="2315330"/>
    <lineage>
        <taxon>Bacteria</taxon>
        <taxon>Pseudomonadati</taxon>
        <taxon>Pseudomonadota</taxon>
        <taxon>Alphaproteobacteria</taxon>
        <taxon>Sphingomonadales</taxon>
        <taxon>Sphingomonadaceae</taxon>
        <taxon>Sphingomonas</taxon>
    </lineage>
</organism>
<proteinExistence type="predicted"/>
<keyword evidence="5" id="KW-1185">Reference proteome</keyword>
<dbReference type="InterPro" id="IPR016181">
    <property type="entry name" value="Acyl_CoA_acyltransferase"/>
</dbReference>
<dbReference type="EMBL" id="RWJF01000001">
    <property type="protein sequence ID" value="RST30077.1"/>
    <property type="molecule type" value="Genomic_DNA"/>
</dbReference>
<dbReference type="SUPFAM" id="SSF55729">
    <property type="entry name" value="Acyl-CoA N-acyltransferases (Nat)"/>
    <property type="match status" value="1"/>
</dbReference>